<dbReference type="Proteomes" id="UP001303115">
    <property type="component" value="Unassembled WGS sequence"/>
</dbReference>
<reference evidence="2" key="1">
    <citation type="journal article" date="2023" name="Mol. Phylogenet. Evol.">
        <title>Genome-scale phylogeny and comparative genomics of the fungal order Sordariales.</title>
        <authorList>
            <person name="Hensen N."/>
            <person name="Bonometti L."/>
            <person name="Westerberg I."/>
            <person name="Brannstrom I.O."/>
            <person name="Guillou S."/>
            <person name="Cros-Aarteil S."/>
            <person name="Calhoun S."/>
            <person name="Haridas S."/>
            <person name="Kuo A."/>
            <person name="Mondo S."/>
            <person name="Pangilinan J."/>
            <person name="Riley R."/>
            <person name="LaButti K."/>
            <person name="Andreopoulos B."/>
            <person name="Lipzen A."/>
            <person name="Chen C."/>
            <person name="Yan M."/>
            <person name="Daum C."/>
            <person name="Ng V."/>
            <person name="Clum A."/>
            <person name="Steindorff A."/>
            <person name="Ohm R.A."/>
            <person name="Martin F."/>
            <person name="Silar P."/>
            <person name="Natvig D.O."/>
            <person name="Lalanne C."/>
            <person name="Gautier V."/>
            <person name="Ament-Velasquez S.L."/>
            <person name="Kruys A."/>
            <person name="Hutchinson M.I."/>
            <person name="Powell A.J."/>
            <person name="Barry K."/>
            <person name="Miller A.N."/>
            <person name="Grigoriev I.V."/>
            <person name="Debuchy R."/>
            <person name="Gladieux P."/>
            <person name="Hiltunen Thoren M."/>
            <person name="Johannesson H."/>
        </authorList>
    </citation>
    <scope>NUCLEOTIDE SEQUENCE [LARGE SCALE GENOMIC DNA]</scope>
    <source>
        <strain evidence="2">CBS 284.82</strain>
    </source>
</reference>
<name>A0AAN6P5Z9_9PEZI</name>
<comment type="caution">
    <text evidence="1">The sequence shown here is derived from an EMBL/GenBank/DDBJ whole genome shotgun (WGS) entry which is preliminary data.</text>
</comment>
<sequence length="115" mass="13676">MAAPRVEFKLPRIPALSEGTYDEWYWAVHFHLDWFGLRRFIRGTATEPAENATAQEKMAYKRKKMMAYSILLDSIGELVMEFIYDAEFDYCLYDTSYDAKRLWDIIQAVMPEEMR</sequence>
<protein>
    <submittedName>
        <fullName evidence="1">Uncharacterized protein</fullName>
    </submittedName>
</protein>
<accession>A0AAN6P5Z9</accession>
<dbReference type="AlphaFoldDB" id="A0AAN6P5Z9"/>
<dbReference type="EMBL" id="MU854631">
    <property type="protein sequence ID" value="KAK4032245.1"/>
    <property type="molecule type" value="Genomic_DNA"/>
</dbReference>
<evidence type="ECO:0000313" key="1">
    <source>
        <dbReference type="EMBL" id="KAK4032245.1"/>
    </source>
</evidence>
<evidence type="ECO:0000313" key="2">
    <source>
        <dbReference type="Proteomes" id="UP001303115"/>
    </source>
</evidence>
<gene>
    <name evidence="1" type="ORF">C8A01DRAFT_41315</name>
</gene>
<organism evidence="1 2">
    <name type="scientific">Parachaetomium inaequale</name>
    <dbReference type="NCBI Taxonomy" id="2588326"/>
    <lineage>
        <taxon>Eukaryota</taxon>
        <taxon>Fungi</taxon>
        <taxon>Dikarya</taxon>
        <taxon>Ascomycota</taxon>
        <taxon>Pezizomycotina</taxon>
        <taxon>Sordariomycetes</taxon>
        <taxon>Sordariomycetidae</taxon>
        <taxon>Sordariales</taxon>
        <taxon>Chaetomiaceae</taxon>
        <taxon>Parachaetomium</taxon>
    </lineage>
</organism>
<keyword evidence="2" id="KW-1185">Reference proteome</keyword>
<proteinExistence type="predicted"/>